<dbReference type="RefSeq" id="WP_187017669.1">
    <property type="nucleotide sequence ID" value="NZ_JACRUL010000009.1"/>
</dbReference>
<accession>A0A923SEX0</accession>
<proteinExistence type="predicted"/>
<sequence length="264" mass="31258">MSINYRDKIKNNYKNVKTYDYNPIYQIRFENYDCYLEFYINDVLVVYLGGKGKSAGEQTVQMPQYILKSGVQTFRVKIYPLLDKNKNFEKFVSREAQLKVRITYQDYEREKTNNQNEVFKVELPKIETDVPFLEFKREFTATVPYELEGWSNGVDLSKEDPKELEQEVLERMNEIASFYKNKDIEGLAREYYNRVKEVDQAYYFNTKEHSASWESEITEALNESKSVEVLSGTMKLMANGKLVPPLVLVCDEYLLTFENNRKRL</sequence>
<keyword evidence="2" id="KW-1185">Reference proteome</keyword>
<evidence type="ECO:0000313" key="2">
    <source>
        <dbReference type="Proteomes" id="UP000641454"/>
    </source>
</evidence>
<protein>
    <submittedName>
        <fullName evidence="1">Uncharacterized protein</fullName>
    </submittedName>
</protein>
<evidence type="ECO:0000313" key="1">
    <source>
        <dbReference type="EMBL" id="MBC5844002.1"/>
    </source>
</evidence>
<dbReference type="AlphaFoldDB" id="A0A923SEX0"/>
<reference evidence="1 2" key="1">
    <citation type="submission" date="2020-08" db="EMBL/GenBank/DDBJ databases">
        <title>Description of novel Flavobacterium F-392 isolate.</title>
        <authorList>
            <person name="Saticioglu I.B."/>
            <person name="Duman M."/>
            <person name="Altun S."/>
        </authorList>
    </citation>
    <scope>NUCLEOTIDE SEQUENCE [LARGE SCALE GENOMIC DNA]</scope>
    <source>
        <strain evidence="1 2">F-392</strain>
    </source>
</reference>
<organism evidence="1 2">
    <name type="scientific">Flavobacterium muglaense</name>
    <dbReference type="NCBI Taxonomy" id="2764716"/>
    <lineage>
        <taxon>Bacteria</taxon>
        <taxon>Pseudomonadati</taxon>
        <taxon>Bacteroidota</taxon>
        <taxon>Flavobacteriia</taxon>
        <taxon>Flavobacteriales</taxon>
        <taxon>Flavobacteriaceae</taxon>
        <taxon>Flavobacterium</taxon>
    </lineage>
</organism>
<gene>
    <name evidence="1" type="ORF">H8R25_06075</name>
</gene>
<dbReference type="EMBL" id="JACRUL010000009">
    <property type="protein sequence ID" value="MBC5844002.1"/>
    <property type="molecule type" value="Genomic_DNA"/>
</dbReference>
<name>A0A923SEX0_9FLAO</name>
<comment type="caution">
    <text evidence="1">The sequence shown here is derived from an EMBL/GenBank/DDBJ whole genome shotgun (WGS) entry which is preliminary data.</text>
</comment>
<dbReference type="Proteomes" id="UP000641454">
    <property type="component" value="Unassembled WGS sequence"/>
</dbReference>